<dbReference type="Proteomes" id="UP000279359">
    <property type="component" value="Chromosome"/>
</dbReference>
<sequence>MSMFKVGEAVVLKNSSQNKVMKIQAHNDEFIRAYWSKGEYSFAHESNFRHATPEEIAAGHRIDTNTGVTVITPSGINKVKGGMTAFVDMGDDSHIENHVSPNCKKFDERVNSNETK</sequence>
<reference evidence="1" key="1">
    <citation type="journal article" date="2019" name="Nat. Commun.">
        <title>Spatiotemporal dynamics of multidrug resistant bacteria on intensive care unit surfaces.</title>
        <authorList>
            <person name="D'Souza A.W."/>
            <person name="Potter R.F."/>
            <person name="Wallace M."/>
            <person name="Shupe A."/>
            <person name="Patel S."/>
            <person name="Sun X."/>
            <person name="Gul D."/>
            <person name="Kwon J.H."/>
            <person name="Andleeb S."/>
            <person name="Burnham C.D."/>
            <person name="Dantas G."/>
        </authorList>
    </citation>
    <scope>NUCLEOTIDE SEQUENCE</scope>
    <source>
        <strain evidence="1">AJ_351</strain>
    </source>
</reference>
<organism evidence="1">
    <name type="scientific">Acinetobacter junii</name>
    <dbReference type="NCBI Taxonomy" id="40215"/>
    <lineage>
        <taxon>Bacteria</taxon>
        <taxon>Pseudomonadati</taxon>
        <taxon>Pseudomonadota</taxon>
        <taxon>Gammaproteobacteria</taxon>
        <taxon>Moraxellales</taxon>
        <taxon>Moraxellaceae</taxon>
        <taxon>Acinetobacter</taxon>
    </lineage>
</organism>
<name>A0A8F6MHG5_ACIJU</name>
<dbReference type="EMBL" id="CP078018">
    <property type="protein sequence ID" value="QXR26989.1"/>
    <property type="molecule type" value="Genomic_DNA"/>
</dbReference>
<gene>
    <name evidence="1" type="ORF">EGT69_011920</name>
</gene>
<accession>A0A8F6MHG5</accession>
<protein>
    <submittedName>
        <fullName evidence="1">Uncharacterized protein</fullName>
    </submittedName>
</protein>
<reference evidence="1" key="2">
    <citation type="submission" date="2021-06" db="EMBL/GenBank/DDBJ databases">
        <authorList>
            <person name="Diorio-Toth L."/>
        </authorList>
    </citation>
    <scope>NUCLEOTIDE SEQUENCE</scope>
    <source>
        <strain evidence="1">AJ_351</strain>
    </source>
</reference>
<dbReference type="AlphaFoldDB" id="A0A8F6MHG5"/>
<proteinExistence type="predicted"/>
<evidence type="ECO:0000313" key="1">
    <source>
        <dbReference type="EMBL" id="QXR26989.1"/>
    </source>
</evidence>